<reference evidence="7" key="2">
    <citation type="journal article" date="2021" name="PeerJ">
        <title>Extensive microbial diversity within the chicken gut microbiome revealed by metagenomics and culture.</title>
        <authorList>
            <person name="Gilroy R."/>
            <person name="Ravi A."/>
            <person name="Getino M."/>
            <person name="Pursley I."/>
            <person name="Horton D.L."/>
            <person name="Alikhan N.F."/>
            <person name="Baker D."/>
            <person name="Gharbi K."/>
            <person name="Hall N."/>
            <person name="Watson M."/>
            <person name="Adriaenssens E.M."/>
            <person name="Foster-Nyarko E."/>
            <person name="Jarju S."/>
            <person name="Secka A."/>
            <person name="Antonio M."/>
            <person name="Oren A."/>
            <person name="Chaudhuri R.R."/>
            <person name="La Ragione R."/>
            <person name="Hildebrand F."/>
            <person name="Pallen M.J."/>
        </authorList>
    </citation>
    <scope>NUCLEOTIDE SEQUENCE</scope>
    <source>
        <strain evidence="7">2478</strain>
    </source>
</reference>
<feature type="compositionally biased region" description="Basic and acidic residues" evidence="6">
    <location>
        <begin position="447"/>
        <end position="457"/>
    </location>
</feature>
<evidence type="ECO:0000313" key="8">
    <source>
        <dbReference type="Proteomes" id="UP000823771"/>
    </source>
</evidence>
<keyword evidence="3 5" id="KW-0175">Coiled coil</keyword>
<accession>A0A9D9IXE4</accession>
<sequence length="457" mass="51063">MTEIAAFSVAAALAAIVLVWRTVKEKSALAGRVSALEKENAALEKDKAVLESRVAIMMEDVAKAEERHRSSVEEIRRMNEQYLADSDARHRKDMDVMKEQFKAAAAEIASMNSREFREQSTAGIADMLAPIKEKFAELDRTMKTSHTESVKYNSELSASIRLVMEQSRHVGEEARNLADALSGRSKVQGDFGEMLLKDILKNAGLQEGLHFISQGVITDSGGHEVRSEEGAVMIPDTLVFYPDDTMVVVDSKVSLTAFNSYMAASSAADRDRYAREHVESVRKHVDELKSKDYASYIPEGKRKVDYNIMFIPIEGAFRLMLDEAPLLWQTAKNNNVLIVSQMTLVIVLNMIQMSWKQSEQEKNIEEVYRTASELMGQLQGWMSSFVDIGTSLDRAVKSYAESKKKLADSRQSVIGKIGKLESLGLSPKRSRGRVRISARKTGPESVIPKELENPDME</sequence>
<evidence type="ECO:0000256" key="4">
    <source>
        <dbReference type="ARBA" id="ARBA00023172"/>
    </source>
</evidence>
<feature type="compositionally biased region" description="Basic residues" evidence="6">
    <location>
        <begin position="428"/>
        <end position="438"/>
    </location>
</feature>
<name>A0A9D9IXE4_9BACT</name>
<keyword evidence="4" id="KW-0233">DNA recombination</keyword>
<evidence type="ECO:0000256" key="5">
    <source>
        <dbReference type="SAM" id="Coils"/>
    </source>
</evidence>
<feature type="coiled-coil region" evidence="5">
    <location>
        <begin position="26"/>
        <end position="81"/>
    </location>
</feature>
<comment type="caution">
    <text evidence="7">The sequence shown here is derived from an EMBL/GenBank/DDBJ whole genome shotgun (WGS) entry which is preliminary data.</text>
</comment>
<dbReference type="EMBL" id="JADILZ010000101">
    <property type="protein sequence ID" value="MBO8479278.1"/>
    <property type="molecule type" value="Genomic_DNA"/>
</dbReference>
<comment type="function">
    <text evidence="1">Involved in DNA recombination.</text>
</comment>
<gene>
    <name evidence="7" type="primary">rmuC</name>
    <name evidence="7" type="ORF">IAB80_10390</name>
</gene>
<proteinExistence type="inferred from homology"/>
<organism evidence="7 8">
    <name type="scientific">Candidatus Cryptobacteroides excrementipullorum</name>
    <dbReference type="NCBI Taxonomy" id="2840761"/>
    <lineage>
        <taxon>Bacteria</taxon>
        <taxon>Pseudomonadati</taxon>
        <taxon>Bacteroidota</taxon>
        <taxon>Bacteroidia</taxon>
        <taxon>Bacteroidales</taxon>
        <taxon>Candidatus Cryptobacteroides</taxon>
    </lineage>
</organism>
<dbReference type="Pfam" id="PF02646">
    <property type="entry name" value="RmuC"/>
    <property type="match status" value="1"/>
</dbReference>
<protein>
    <submittedName>
        <fullName evidence="7">DNA recombination protein RmuC</fullName>
    </submittedName>
</protein>
<reference evidence="7" key="1">
    <citation type="submission" date="2020-10" db="EMBL/GenBank/DDBJ databases">
        <authorList>
            <person name="Gilroy R."/>
        </authorList>
    </citation>
    <scope>NUCLEOTIDE SEQUENCE</scope>
    <source>
        <strain evidence="7">2478</strain>
    </source>
</reference>
<evidence type="ECO:0000256" key="6">
    <source>
        <dbReference type="SAM" id="MobiDB-lite"/>
    </source>
</evidence>
<feature type="region of interest" description="Disordered" evidence="6">
    <location>
        <begin position="427"/>
        <end position="457"/>
    </location>
</feature>
<dbReference type="PANTHER" id="PTHR30563:SF0">
    <property type="entry name" value="DNA RECOMBINATION PROTEIN RMUC"/>
    <property type="match status" value="1"/>
</dbReference>
<evidence type="ECO:0000313" key="7">
    <source>
        <dbReference type="EMBL" id="MBO8479278.1"/>
    </source>
</evidence>
<dbReference type="AlphaFoldDB" id="A0A9D9IXE4"/>
<dbReference type="InterPro" id="IPR003798">
    <property type="entry name" value="DNA_recombination_RmuC"/>
</dbReference>
<evidence type="ECO:0000256" key="1">
    <source>
        <dbReference type="ARBA" id="ARBA00003416"/>
    </source>
</evidence>
<dbReference type="PANTHER" id="PTHR30563">
    <property type="entry name" value="DNA RECOMBINATION PROTEIN RMUC"/>
    <property type="match status" value="1"/>
</dbReference>
<dbReference type="GO" id="GO:0006310">
    <property type="term" value="P:DNA recombination"/>
    <property type="evidence" value="ECO:0007669"/>
    <property type="project" value="UniProtKB-KW"/>
</dbReference>
<evidence type="ECO:0000256" key="2">
    <source>
        <dbReference type="ARBA" id="ARBA00009840"/>
    </source>
</evidence>
<comment type="similarity">
    <text evidence="2">Belongs to the RmuC family.</text>
</comment>
<evidence type="ECO:0000256" key="3">
    <source>
        <dbReference type="ARBA" id="ARBA00023054"/>
    </source>
</evidence>
<dbReference type="Proteomes" id="UP000823771">
    <property type="component" value="Unassembled WGS sequence"/>
</dbReference>